<dbReference type="RefSeq" id="WP_166325236.1">
    <property type="nucleotide sequence ID" value="NZ_CP049916.1"/>
</dbReference>
<protein>
    <submittedName>
        <fullName evidence="2">Alpha/beta hydrolase</fullName>
    </submittedName>
</protein>
<keyword evidence="2" id="KW-0378">Hydrolase</keyword>
<dbReference type="Proteomes" id="UP000501939">
    <property type="component" value="Chromosome"/>
</dbReference>
<accession>A0A6G8S590</accession>
<dbReference type="Pfam" id="PF12697">
    <property type="entry name" value="Abhydrolase_6"/>
    <property type="match status" value="1"/>
</dbReference>
<proteinExistence type="predicted"/>
<feature type="domain" description="AB hydrolase-1" evidence="1">
    <location>
        <begin position="36"/>
        <end position="241"/>
    </location>
</feature>
<dbReference type="EMBL" id="CP049916">
    <property type="protein sequence ID" value="QIO09312.1"/>
    <property type="molecule type" value="Genomic_DNA"/>
</dbReference>
<name>A0A6G8S590_9GAMM</name>
<evidence type="ECO:0000313" key="2">
    <source>
        <dbReference type="EMBL" id="QIO09312.1"/>
    </source>
</evidence>
<gene>
    <name evidence="2" type="ORF">G8D99_09980</name>
</gene>
<evidence type="ECO:0000313" key="3">
    <source>
        <dbReference type="Proteomes" id="UP000501939"/>
    </source>
</evidence>
<dbReference type="InterPro" id="IPR029058">
    <property type="entry name" value="AB_hydrolase_fold"/>
</dbReference>
<dbReference type="AlphaFoldDB" id="A0A6G8S590"/>
<dbReference type="Gene3D" id="3.40.50.1820">
    <property type="entry name" value="alpha/beta hydrolase"/>
    <property type="match status" value="1"/>
</dbReference>
<dbReference type="PRINTS" id="PR00111">
    <property type="entry name" value="ABHYDROLASE"/>
</dbReference>
<reference evidence="2 3" key="1">
    <citation type="submission" date="2020-03" db="EMBL/GenBank/DDBJ databases">
        <authorList>
            <person name="Zhu W."/>
        </authorList>
    </citation>
    <scope>NUCLEOTIDE SEQUENCE [LARGE SCALE GENOMIC DNA]</scope>
    <source>
        <strain evidence="2 3">185</strain>
    </source>
</reference>
<dbReference type="GO" id="GO:0016787">
    <property type="term" value="F:hydrolase activity"/>
    <property type="evidence" value="ECO:0007669"/>
    <property type="project" value="UniProtKB-KW"/>
</dbReference>
<dbReference type="KEGG" id="alj:G8D99_09980"/>
<sequence>MSHPQGELYTKYWYNAASEFAPLILFHESLGSVQQWKQFPEQLAYATGRSIIAYDRIGFGQSTGQTGLVQPDFVRLEARQTLPILRQYFNMQQFVVFGHSIGGGYAAGCALEYPEDCHALIIESILAHADEHMRAGIRQAQVAFQNPKWMQRLALYHADKAESVLNAWINSWLSPRFEHWSIEHEIAQLSCPTMIIHPENDEYGRVDQAERIVKALKAKNELHLIAQCGHVPHHEYPELIVNKMAAFLEHIA</sequence>
<keyword evidence="3" id="KW-1185">Reference proteome</keyword>
<dbReference type="InterPro" id="IPR000073">
    <property type="entry name" value="AB_hydrolase_1"/>
</dbReference>
<dbReference type="PANTHER" id="PTHR43689:SF8">
    <property type="entry name" value="ALPHA_BETA-HYDROLASES SUPERFAMILY PROTEIN"/>
    <property type="match status" value="1"/>
</dbReference>
<evidence type="ECO:0000259" key="1">
    <source>
        <dbReference type="Pfam" id="PF12697"/>
    </source>
</evidence>
<organism evidence="2 3">
    <name type="scientific">Acinetobacter lanii</name>
    <dbReference type="NCBI Taxonomy" id="2715163"/>
    <lineage>
        <taxon>Bacteria</taxon>
        <taxon>Pseudomonadati</taxon>
        <taxon>Pseudomonadota</taxon>
        <taxon>Gammaproteobacteria</taxon>
        <taxon>Moraxellales</taxon>
        <taxon>Moraxellaceae</taxon>
        <taxon>Acinetobacter</taxon>
    </lineage>
</organism>
<dbReference type="SUPFAM" id="SSF53474">
    <property type="entry name" value="alpha/beta-Hydrolases"/>
    <property type="match status" value="1"/>
</dbReference>
<dbReference type="PANTHER" id="PTHR43689">
    <property type="entry name" value="HYDROLASE"/>
    <property type="match status" value="1"/>
</dbReference>